<evidence type="ECO:0000313" key="14">
    <source>
        <dbReference type="Proteomes" id="UP001156921"/>
    </source>
</evidence>
<evidence type="ECO:0000256" key="9">
    <source>
        <dbReference type="SAM" id="MobiDB-lite"/>
    </source>
</evidence>
<keyword evidence="6" id="KW-0677">Repeat</keyword>
<keyword evidence="14" id="KW-1185">Reference proteome</keyword>
<dbReference type="InterPro" id="IPR013858">
    <property type="entry name" value="Peptidase_M10B_C"/>
</dbReference>
<keyword evidence="8" id="KW-0862">Zinc</keyword>
<evidence type="ECO:0000256" key="7">
    <source>
        <dbReference type="ARBA" id="ARBA00022801"/>
    </source>
</evidence>
<comment type="subcellular location">
    <subcellularLocation>
        <location evidence="2">Secreted</location>
    </subcellularLocation>
</comment>
<dbReference type="InterPro" id="IPR011049">
    <property type="entry name" value="Serralysin-like_metalloprot_C"/>
</dbReference>
<dbReference type="PRINTS" id="PR00313">
    <property type="entry name" value="CABNDNGRPT"/>
</dbReference>
<comment type="cofactor">
    <cofactor evidence="1">
        <name>Ca(2+)</name>
        <dbReference type="ChEBI" id="CHEBI:29108"/>
    </cofactor>
</comment>
<dbReference type="SUPFAM" id="SSF51120">
    <property type="entry name" value="beta-Roll"/>
    <property type="match status" value="2"/>
</dbReference>
<evidence type="ECO:0000256" key="5">
    <source>
        <dbReference type="ARBA" id="ARBA00022723"/>
    </source>
</evidence>
<evidence type="ECO:0000256" key="3">
    <source>
        <dbReference type="ARBA" id="ARBA00022525"/>
    </source>
</evidence>
<name>A0ABQ6BN62_9CAUL</name>
<evidence type="ECO:0000256" key="4">
    <source>
        <dbReference type="ARBA" id="ARBA00022670"/>
    </source>
</evidence>
<dbReference type="InterPro" id="IPR024079">
    <property type="entry name" value="MetalloPept_cat_dom_sf"/>
</dbReference>
<keyword evidence="4" id="KW-0645">Protease</keyword>
<comment type="caution">
    <text evidence="13">The sequence shown here is derived from an EMBL/GenBank/DDBJ whole genome shotgun (WGS) entry which is preliminary data.</text>
</comment>
<protein>
    <recommendedName>
        <fullName evidence="15">Peptidase metallopeptidase domain-containing protein</fullName>
    </recommendedName>
</protein>
<evidence type="ECO:0000259" key="11">
    <source>
        <dbReference type="Pfam" id="PF04151"/>
    </source>
</evidence>
<dbReference type="Gene3D" id="2.150.10.10">
    <property type="entry name" value="Serralysin-like metalloprotease, C-terminal"/>
    <property type="match status" value="1"/>
</dbReference>
<reference evidence="14" key="1">
    <citation type="journal article" date="2019" name="Int. J. Syst. Evol. Microbiol.">
        <title>The Global Catalogue of Microorganisms (GCM) 10K type strain sequencing project: providing services to taxonomists for standard genome sequencing and annotation.</title>
        <authorList>
            <consortium name="The Broad Institute Genomics Platform"/>
            <consortium name="The Broad Institute Genome Sequencing Center for Infectious Disease"/>
            <person name="Wu L."/>
            <person name="Ma J."/>
        </authorList>
    </citation>
    <scope>NUCLEOTIDE SEQUENCE [LARGE SCALE GENOMIC DNA]</scope>
    <source>
        <strain evidence="14">NBRC 110107</strain>
    </source>
</reference>
<dbReference type="InterPro" id="IPR007280">
    <property type="entry name" value="Peptidase_C_arc/bac"/>
</dbReference>
<proteinExistence type="predicted"/>
<feature type="region of interest" description="Disordered" evidence="9">
    <location>
        <begin position="269"/>
        <end position="288"/>
    </location>
</feature>
<dbReference type="Pfam" id="PF04151">
    <property type="entry name" value="PPC"/>
    <property type="match status" value="1"/>
</dbReference>
<feature type="domain" description="Peptidase M10 serralysin C-terminal" evidence="12">
    <location>
        <begin position="528"/>
        <end position="736"/>
    </location>
</feature>
<organism evidence="13 14">
    <name type="scientific">Brevundimonas denitrificans</name>
    <dbReference type="NCBI Taxonomy" id="1443434"/>
    <lineage>
        <taxon>Bacteria</taxon>
        <taxon>Pseudomonadati</taxon>
        <taxon>Pseudomonadota</taxon>
        <taxon>Alphaproteobacteria</taxon>
        <taxon>Caulobacterales</taxon>
        <taxon>Caulobacteraceae</taxon>
        <taxon>Brevundimonas</taxon>
    </lineage>
</organism>
<dbReference type="Pfam" id="PF00413">
    <property type="entry name" value="Peptidase_M10"/>
    <property type="match status" value="1"/>
</dbReference>
<evidence type="ECO:0000313" key="13">
    <source>
        <dbReference type="EMBL" id="GLS01239.1"/>
    </source>
</evidence>
<dbReference type="Gene3D" id="3.40.390.10">
    <property type="entry name" value="Collagenase (Catalytic Domain)"/>
    <property type="match status" value="1"/>
</dbReference>
<evidence type="ECO:0000256" key="6">
    <source>
        <dbReference type="ARBA" id="ARBA00022737"/>
    </source>
</evidence>
<evidence type="ECO:0000256" key="2">
    <source>
        <dbReference type="ARBA" id="ARBA00004613"/>
    </source>
</evidence>
<dbReference type="PROSITE" id="PS00330">
    <property type="entry name" value="HEMOLYSIN_CALCIUM"/>
    <property type="match status" value="1"/>
</dbReference>
<dbReference type="InterPro" id="IPR001818">
    <property type="entry name" value="Pept_M10_metallopeptidase"/>
</dbReference>
<feature type="domain" description="Peptidase C-terminal archaeal/bacterial" evidence="11">
    <location>
        <begin position="122"/>
        <end position="209"/>
    </location>
</feature>
<dbReference type="RefSeq" id="WP_284222094.1">
    <property type="nucleotide sequence ID" value="NZ_BSOY01000021.1"/>
</dbReference>
<feature type="domain" description="Peptidase M10 metallopeptidase" evidence="10">
    <location>
        <begin position="339"/>
        <end position="438"/>
    </location>
</feature>
<dbReference type="Pfam" id="PF00353">
    <property type="entry name" value="HemolysinCabind"/>
    <property type="match status" value="2"/>
</dbReference>
<evidence type="ECO:0008006" key="15">
    <source>
        <dbReference type="Google" id="ProtNLM"/>
    </source>
</evidence>
<evidence type="ECO:0000259" key="10">
    <source>
        <dbReference type="Pfam" id="PF00413"/>
    </source>
</evidence>
<keyword evidence="5" id="KW-0479">Metal-binding</keyword>
<evidence type="ECO:0000259" key="12">
    <source>
        <dbReference type="Pfam" id="PF08548"/>
    </source>
</evidence>
<dbReference type="SUPFAM" id="SSF55486">
    <property type="entry name" value="Metalloproteases ('zincins'), catalytic domain"/>
    <property type="match status" value="1"/>
</dbReference>
<keyword evidence="7" id="KW-0378">Hydrolase</keyword>
<accession>A0ABQ6BN62</accession>
<dbReference type="Proteomes" id="UP001156921">
    <property type="component" value="Unassembled WGS sequence"/>
</dbReference>
<dbReference type="Gene3D" id="2.60.120.380">
    <property type="match status" value="1"/>
</dbReference>
<dbReference type="InterPro" id="IPR018511">
    <property type="entry name" value="Hemolysin-typ_Ca-bd_CS"/>
</dbReference>
<gene>
    <name evidence="13" type="ORF">GCM10007859_12500</name>
</gene>
<dbReference type="EMBL" id="BSOY01000021">
    <property type="protein sequence ID" value="GLS01239.1"/>
    <property type="molecule type" value="Genomic_DNA"/>
</dbReference>
<dbReference type="Pfam" id="PF08548">
    <property type="entry name" value="Peptidase_M10_C"/>
    <property type="match status" value="1"/>
</dbReference>
<sequence length="1089" mass="113837">MVGTSKAARAAALNDAYTSPFEQLDLANATHSASMAPLVFAANDNRDGEAAVASWSLSCGCGCGKGWTSFFRDGVGDRVRVPGVDTVTNPLLLDTVGGDSAGTAQAITVGSTTYGVIEDFNDQDFFSVTLVAGKTYAISQLLHVGGTATGDGTLLSGVPLADAYIELYGADGTTLLAEADGGSNTTPSGLDAKLFFTATETGTYFINARSFDQDPTNGTDGDHVGDYKLTVQEVAAADAPLPRFYSAAGQAPNALLDSLDWGSTWDHTVRNPDGNNGTRTDNGVADGGTPITNTEYGIVGKNVMKVYFAKQGDVFLSDDPLNPGLETTLQAREMLQWEKDAFRATMGIYEQVTDLKYVEVDNRADADIKIIIYQGTPGAGASLLGRMSPPGEQNEGQTEINAGDYRWTEEGVSQGGFFFPTLLHEWGHGHGMKHPHDTGGGGPVMRGAEPSEDPVEGAIGGQYGDFGLSQQMYTIMSYNDGWNETGGVGGRPAGHGGPSSGGLEMQADHYGWMGTLAALDIAVLQDKYGVNEEWATGDDVYTIEDTNGAGHYYSTIWDGGGNDEIRYVGSRDATIDLRAATLQYEEGGGGRVSFAMGAWTGFTIANGVDIERATGGDGNDILTGNAVANTLIGGEGADRLDAGAGVAGEFQYLFGEGGDDTYVYGSESGLVYIGSRGEGAATGAADRVVVSDLDASDVILGHQDYRDSYPAEGLAMMIMWQNGEASGQLQIANGARDIESFQFADGAVFNTLQLTPQSGGTYSSTGSGAASADLIFGGAGTDRLYGGEGADLLNAGAGVAGEFQYLFGEGGDDTYVYGTESGLAYIGSAGEGATSGTADRVVFTDLNAGDVTIAYQDYRDSYPSEGLAMMIMWQNDQGSGQLQIANGGRDIESFQFADGSVFTAQQLAALTPAGNQAAAQPQVLPGEARDKTAPQPEVLPGSTGDKAAFDGPQTLPGVDDGAPSLVRDGFGSTDFGTRDGDTEETLSLFDVPADDGYLFAAMKDGGWPEVLPAMDDGFVLTGKFDDAPPVMPTATDIFDIGAPSITEMEMAREMLMSLARENPFNTAGDSLTLTEDWSDFAPHRDAMWA</sequence>
<evidence type="ECO:0000256" key="1">
    <source>
        <dbReference type="ARBA" id="ARBA00001913"/>
    </source>
</evidence>
<evidence type="ECO:0000256" key="8">
    <source>
        <dbReference type="ARBA" id="ARBA00022833"/>
    </source>
</evidence>
<keyword evidence="3" id="KW-0964">Secreted</keyword>
<dbReference type="InterPro" id="IPR001343">
    <property type="entry name" value="Hemolysn_Ca-bd"/>
</dbReference>